<dbReference type="GO" id="GO:0016226">
    <property type="term" value="P:iron-sulfur cluster assembly"/>
    <property type="evidence" value="ECO:0007669"/>
    <property type="project" value="UniProtKB-UniRule"/>
</dbReference>
<evidence type="ECO:0000256" key="7">
    <source>
        <dbReference type="ARBA" id="ARBA00023004"/>
    </source>
</evidence>
<feature type="binding site" evidence="10">
    <location>
        <position position="320"/>
    </location>
    <ligand>
        <name>[4Fe-4S] cluster</name>
        <dbReference type="ChEBI" id="CHEBI:49883"/>
    </ligand>
</feature>
<keyword evidence="4 10" id="KW-0963">Cytoplasm</keyword>
<feature type="region of interest" description="Fe-S binding site B" evidence="10">
    <location>
        <begin position="317"/>
        <end position="331"/>
    </location>
</feature>
<dbReference type="EMBL" id="JAAQHG020000025">
    <property type="protein sequence ID" value="KAL1584500.1"/>
    <property type="molecule type" value="Genomic_DNA"/>
</dbReference>
<comment type="caution">
    <text evidence="10">Lacks conserved residue(s) required for the propagation of feature annotation.</text>
</comment>
<feature type="binding site" evidence="10">
    <location>
        <position position="272"/>
    </location>
    <ligand>
        <name>[2Fe-2S] cluster</name>
        <dbReference type="ChEBI" id="CHEBI:190135"/>
    </ligand>
</feature>
<feature type="domain" description="Anamorsin C-terminal" evidence="12">
    <location>
        <begin position="255"/>
        <end position="347"/>
    </location>
</feature>
<reference evidence="14 15" key="1">
    <citation type="journal article" date="2020" name="Microbiol. Resour. Announc.">
        <title>Draft Genome Sequence of a Cladosporium Species Isolated from the Mesophotic Ascidian Didemnum maculosum.</title>
        <authorList>
            <person name="Gioti A."/>
            <person name="Siaperas R."/>
            <person name="Nikolaivits E."/>
            <person name="Le Goff G."/>
            <person name="Ouazzani J."/>
            <person name="Kotoulas G."/>
            <person name="Topakas E."/>
        </authorList>
    </citation>
    <scope>NUCLEOTIDE SEQUENCE [LARGE SCALE GENOMIC DNA]</scope>
    <source>
        <strain evidence="14 15">TM138-S3</strain>
    </source>
</reference>
<evidence type="ECO:0000256" key="5">
    <source>
        <dbReference type="ARBA" id="ARBA00022714"/>
    </source>
</evidence>
<feature type="binding site" evidence="10">
    <location>
        <position position="328"/>
    </location>
    <ligand>
        <name>[4Fe-4S] cluster</name>
        <dbReference type="ChEBI" id="CHEBI:49883"/>
    </ligand>
</feature>
<comment type="cofactor">
    <cofactor evidence="10">
        <name>[2Fe-2S] cluster</name>
        <dbReference type="ChEBI" id="CHEBI:190135"/>
    </cofactor>
</comment>
<dbReference type="PANTHER" id="PTHR13273:SF14">
    <property type="entry name" value="ANAMORSIN"/>
    <property type="match status" value="1"/>
</dbReference>
<evidence type="ECO:0000256" key="8">
    <source>
        <dbReference type="ARBA" id="ARBA00023014"/>
    </source>
</evidence>
<feature type="domain" description="Fe-S cluster assembly protein Dre2 N-terminal" evidence="13">
    <location>
        <begin position="33"/>
        <end position="156"/>
    </location>
</feature>
<evidence type="ECO:0000256" key="11">
    <source>
        <dbReference type="SAM" id="MobiDB-lite"/>
    </source>
</evidence>
<keyword evidence="9 10" id="KW-0496">Mitochondrion</keyword>
<keyword evidence="8 10" id="KW-0411">Iron-sulfur</keyword>
<evidence type="ECO:0000256" key="2">
    <source>
        <dbReference type="ARBA" id="ARBA00008169"/>
    </source>
</evidence>
<dbReference type="InterPro" id="IPR046408">
    <property type="entry name" value="CIAPIN1"/>
</dbReference>
<evidence type="ECO:0000256" key="10">
    <source>
        <dbReference type="HAMAP-Rule" id="MF_03115"/>
    </source>
</evidence>
<feature type="compositionally biased region" description="Polar residues" evidence="11">
    <location>
        <begin position="186"/>
        <end position="196"/>
    </location>
</feature>
<comment type="domain">
    <text evidence="10">The twin Cx2C motifs are involved in the recognition by the mitochondrial MIA40-ERV1 disulfide relay system. The formation of 2 disulfide bonds in the Cx2C motifs through dithiol/disulfide exchange reactions effectively traps the protein in the mitochondrial intermembrane space.</text>
</comment>
<dbReference type="InterPro" id="IPR031838">
    <property type="entry name" value="Dre2_N"/>
</dbReference>
<evidence type="ECO:0000256" key="9">
    <source>
        <dbReference type="ARBA" id="ARBA00023128"/>
    </source>
</evidence>
<dbReference type="GO" id="GO:0046872">
    <property type="term" value="F:metal ion binding"/>
    <property type="evidence" value="ECO:0007669"/>
    <property type="project" value="UniProtKB-KW"/>
</dbReference>
<dbReference type="RefSeq" id="XP_069227606.1">
    <property type="nucleotide sequence ID" value="XM_069375630.1"/>
</dbReference>
<keyword evidence="3 10" id="KW-0004">4Fe-4S</keyword>
<sequence>MAPSVTIDNTPDFDFSAPTTASHTTTTKQHTTRTLLLAPPSLAAHPEALTTVLAAHDRNATDIQMLDRLALGLVSLPAATYDLILLLTDADGARAHKLERAVIERLAPSLKPDGRLSAQSGELDGAEQTEGILAGLVAEGAGLVKPKAAAEQTVKLSFGKKKKADAAAVPANPVEAVNTAKRKSQDISANGDGTSAVKTTPAGVGFVDMSDDFGVDYDDEDMEMEIPSNEELERAERIDPDSLLTEEDRQKPLNIPEACKPNTKRRRACKDCSCGLAERLNAEDAAKRANADANLAKLNADDLAEVDFTVQGKVGSCGNCALGDAFRCDGCPYIGLPAFKPGEEVRLVNNDVQL</sequence>
<comment type="subcellular location">
    <subcellularLocation>
        <location evidence="10">Cytoplasm</location>
    </subcellularLocation>
    <subcellularLocation>
        <location evidence="10">Mitochondrion intermembrane space</location>
    </subcellularLocation>
</comment>
<feature type="binding site" evidence="10">
    <location>
        <position position="259"/>
    </location>
    <ligand>
        <name>[2Fe-2S] cluster</name>
        <dbReference type="ChEBI" id="CHEBI:190135"/>
    </ligand>
</feature>
<keyword evidence="7 10" id="KW-0408">Iron</keyword>
<feature type="binding site" evidence="10">
    <location>
        <position position="317"/>
    </location>
    <ligand>
        <name>[4Fe-4S] cluster</name>
        <dbReference type="ChEBI" id="CHEBI:49883"/>
    </ligand>
</feature>
<evidence type="ECO:0000259" key="13">
    <source>
        <dbReference type="Pfam" id="PF16803"/>
    </source>
</evidence>
<dbReference type="GO" id="GO:0051537">
    <property type="term" value="F:2 iron, 2 sulfur cluster binding"/>
    <property type="evidence" value="ECO:0007669"/>
    <property type="project" value="UniProtKB-UniRule"/>
</dbReference>
<feature type="binding site" evidence="10">
    <location>
        <position position="269"/>
    </location>
    <ligand>
        <name>[2Fe-2S] cluster</name>
        <dbReference type="ChEBI" id="CHEBI:190135"/>
    </ligand>
</feature>
<feature type="binding site" evidence="10">
    <location>
        <position position="331"/>
    </location>
    <ligand>
        <name>[4Fe-4S] cluster</name>
        <dbReference type="ChEBI" id="CHEBI:49883"/>
    </ligand>
</feature>
<comment type="cofactor">
    <cofactor evidence="1 10">
        <name>[4Fe-4S] cluster</name>
        <dbReference type="ChEBI" id="CHEBI:49883"/>
    </cofactor>
</comment>
<feature type="short sequence motif" description="Cx2C motif 1" evidence="10">
    <location>
        <begin position="317"/>
        <end position="320"/>
    </location>
</feature>
<comment type="domain">
    <text evidence="10">The C-terminal domain binds 2 Fe-S clusters but is otherwise mostly in an intrinsically disordered conformation.</text>
</comment>
<keyword evidence="15" id="KW-1185">Reference proteome</keyword>
<feature type="compositionally biased region" description="Low complexity" evidence="11">
    <location>
        <begin position="19"/>
        <end position="32"/>
    </location>
</feature>
<dbReference type="Pfam" id="PF05093">
    <property type="entry name" value="CIAPIN1"/>
    <property type="match status" value="1"/>
</dbReference>
<evidence type="ECO:0000313" key="14">
    <source>
        <dbReference type="EMBL" id="KAL1584500.1"/>
    </source>
</evidence>
<keyword evidence="6 10" id="KW-0479">Metal-binding</keyword>
<evidence type="ECO:0000259" key="12">
    <source>
        <dbReference type="Pfam" id="PF05093"/>
    </source>
</evidence>
<name>A0AB34KMD7_9PEZI</name>
<dbReference type="InterPro" id="IPR007785">
    <property type="entry name" value="Anamorsin"/>
</dbReference>
<dbReference type="GO" id="GO:0009055">
    <property type="term" value="F:electron transfer activity"/>
    <property type="evidence" value="ECO:0007669"/>
    <property type="project" value="UniProtKB-UniRule"/>
</dbReference>
<comment type="caution">
    <text evidence="14">The sequence shown here is derived from an EMBL/GenBank/DDBJ whole genome shotgun (WGS) entry which is preliminary data.</text>
</comment>
<organism evidence="14 15">
    <name type="scientific">Cladosporium halotolerans</name>
    <dbReference type="NCBI Taxonomy" id="1052096"/>
    <lineage>
        <taxon>Eukaryota</taxon>
        <taxon>Fungi</taxon>
        <taxon>Dikarya</taxon>
        <taxon>Ascomycota</taxon>
        <taxon>Pezizomycotina</taxon>
        <taxon>Dothideomycetes</taxon>
        <taxon>Dothideomycetidae</taxon>
        <taxon>Cladosporiales</taxon>
        <taxon>Cladosporiaceae</taxon>
        <taxon>Cladosporium</taxon>
    </lineage>
</organism>
<evidence type="ECO:0000256" key="4">
    <source>
        <dbReference type="ARBA" id="ARBA00022490"/>
    </source>
</evidence>
<feature type="region of interest" description="Disordered" evidence="11">
    <location>
        <begin position="1"/>
        <end position="32"/>
    </location>
</feature>
<dbReference type="GO" id="GO:0005758">
    <property type="term" value="C:mitochondrial intermembrane space"/>
    <property type="evidence" value="ECO:0007669"/>
    <property type="project" value="UniProtKB-SubCell"/>
</dbReference>
<feature type="binding site" evidence="10">
    <location>
        <position position="274"/>
    </location>
    <ligand>
        <name>[2Fe-2S] cluster</name>
        <dbReference type="ChEBI" id="CHEBI:190135"/>
    </ligand>
</feature>
<protein>
    <submittedName>
        <fullName evidence="14">Fe-S cluster assembly protein DRE2</fullName>
    </submittedName>
</protein>
<proteinExistence type="inferred from homology"/>
<dbReference type="PANTHER" id="PTHR13273">
    <property type="entry name" value="ANAMORSIN"/>
    <property type="match status" value="1"/>
</dbReference>
<evidence type="ECO:0000256" key="1">
    <source>
        <dbReference type="ARBA" id="ARBA00001966"/>
    </source>
</evidence>
<dbReference type="GeneID" id="96008468"/>
<dbReference type="Gene3D" id="3.40.50.11000">
    <property type="entry name" value="Fe-S cluster assembly protein Dre2, N-terminal domain"/>
    <property type="match status" value="1"/>
</dbReference>
<gene>
    <name evidence="14" type="primary">dre2</name>
    <name evidence="14" type="ORF">WHR41_07025</name>
</gene>
<keyword evidence="5 10" id="KW-0001">2Fe-2S</keyword>
<dbReference type="Proteomes" id="UP000803884">
    <property type="component" value="Unassembled WGS sequence"/>
</dbReference>
<comment type="similarity">
    <text evidence="2 10">Belongs to the anamorsin family.</text>
</comment>
<evidence type="ECO:0000313" key="15">
    <source>
        <dbReference type="Proteomes" id="UP000803884"/>
    </source>
</evidence>
<evidence type="ECO:0000256" key="6">
    <source>
        <dbReference type="ARBA" id="ARBA00022723"/>
    </source>
</evidence>
<feature type="region of interest" description="Disordered" evidence="11">
    <location>
        <begin position="177"/>
        <end position="196"/>
    </location>
</feature>
<dbReference type="GO" id="GO:0051539">
    <property type="term" value="F:4 iron, 4 sulfur cluster binding"/>
    <property type="evidence" value="ECO:0007669"/>
    <property type="project" value="UniProtKB-KW"/>
</dbReference>
<dbReference type="Pfam" id="PF16803">
    <property type="entry name" value="DRE2_N"/>
    <property type="match status" value="1"/>
</dbReference>
<evidence type="ECO:0000256" key="3">
    <source>
        <dbReference type="ARBA" id="ARBA00022485"/>
    </source>
</evidence>
<dbReference type="AlphaFoldDB" id="A0AB34KMD7"/>
<accession>A0AB34KMD7</accession>
<comment type="domain">
    <text evidence="10">The N-terminal domain has structural similarity with S-adenosyl-L-methionine-dependent methyltransferases, but does not bind S-adenosyl-L-methionine. It is required for correct assembly of the 2 Fe-S clusters.</text>
</comment>
<feature type="short sequence motif" description="Cx2C motif 2" evidence="10">
    <location>
        <begin position="328"/>
        <end position="331"/>
    </location>
</feature>
<dbReference type="HAMAP" id="MF_03115">
    <property type="entry name" value="Anamorsin"/>
    <property type="match status" value="1"/>
</dbReference>